<reference evidence="1" key="1">
    <citation type="journal article" date="2014" name="J. Bacteriol.">
        <title>Quorum-dependent mannopine-inducible conjugative transfer of an Agrobacterium opine-catabolic plasmid.</title>
        <authorList>
            <person name="Wetzel M.E."/>
            <person name="Kim K.S."/>
            <person name="Miller M."/>
            <person name="Olsen G.J."/>
            <person name="Farrand S.K."/>
        </authorList>
    </citation>
    <scope>NUCLEOTIDE SEQUENCE</scope>
    <source>
        <strain evidence="1">F64/95</strain>
        <plasmid evidence="1">pAoF64/95</plasmid>
    </source>
</reference>
<dbReference type="EMBL" id="JX683454">
    <property type="protein sequence ID" value="AFX65679.1"/>
    <property type="molecule type" value="Genomic_DNA"/>
</dbReference>
<name>K7WUN3_AGRTU</name>
<organism evidence="1">
    <name type="scientific">Agrobacterium tumefaciens</name>
    <dbReference type="NCBI Taxonomy" id="358"/>
    <lineage>
        <taxon>Bacteria</taxon>
        <taxon>Pseudomonadati</taxon>
        <taxon>Pseudomonadota</taxon>
        <taxon>Alphaproteobacteria</taxon>
        <taxon>Hyphomicrobiales</taxon>
        <taxon>Rhizobiaceae</taxon>
        <taxon>Rhizobium/Agrobacterium group</taxon>
        <taxon>Agrobacterium</taxon>
        <taxon>Agrobacterium tumefaciens complex</taxon>
    </lineage>
</organism>
<evidence type="ECO:0000313" key="1">
    <source>
        <dbReference type="EMBL" id="AFX65679.1"/>
    </source>
</evidence>
<accession>K7WUN3</accession>
<dbReference type="AlphaFoldDB" id="K7WUN3"/>
<protein>
    <submittedName>
        <fullName evidence="1">Uncharacterized protein</fullName>
    </submittedName>
</protein>
<sequence>MYPRTPLEPAAVSRRISSNDLFRFQAPLWLATQRIRSVSDGVSPKA</sequence>
<keyword evidence="1" id="KW-0614">Plasmid</keyword>
<proteinExistence type="predicted"/>
<geneLocation type="plasmid" evidence="1">
    <name>pAoF64/95</name>
</geneLocation>